<dbReference type="Pfam" id="PF13407">
    <property type="entry name" value="Peripla_BP_4"/>
    <property type="match status" value="1"/>
</dbReference>
<feature type="signal peptide" evidence="5">
    <location>
        <begin position="1"/>
        <end position="23"/>
    </location>
</feature>
<feature type="domain" description="Periplasmic binding protein" evidence="6">
    <location>
        <begin position="28"/>
        <end position="280"/>
    </location>
</feature>
<accession>A0ABS7YJP5</accession>
<dbReference type="Proteomes" id="UP001199044">
    <property type="component" value="Unassembled WGS sequence"/>
</dbReference>
<dbReference type="SUPFAM" id="SSF53822">
    <property type="entry name" value="Periplasmic binding protein-like I"/>
    <property type="match status" value="1"/>
</dbReference>
<dbReference type="InterPro" id="IPR025997">
    <property type="entry name" value="SBP_2_dom"/>
</dbReference>
<organism evidence="7 8">
    <name type="scientific">Vibrio tritonius</name>
    <dbReference type="NCBI Taxonomy" id="1435069"/>
    <lineage>
        <taxon>Bacteria</taxon>
        <taxon>Pseudomonadati</taxon>
        <taxon>Pseudomonadota</taxon>
        <taxon>Gammaproteobacteria</taxon>
        <taxon>Vibrionales</taxon>
        <taxon>Vibrionaceae</taxon>
        <taxon>Vibrio</taxon>
    </lineage>
</organism>
<keyword evidence="8" id="KW-1185">Reference proteome</keyword>
<evidence type="ECO:0000313" key="7">
    <source>
        <dbReference type="EMBL" id="MCA2015096.1"/>
    </source>
</evidence>
<dbReference type="CDD" id="cd19967">
    <property type="entry name" value="PBP1_TmRBP-like"/>
    <property type="match status" value="1"/>
</dbReference>
<dbReference type="RefSeq" id="WP_068716786.1">
    <property type="nucleotide sequence ID" value="NZ_AP014636.1"/>
</dbReference>
<evidence type="ECO:0000256" key="2">
    <source>
        <dbReference type="ARBA" id="ARBA00007639"/>
    </source>
</evidence>
<dbReference type="InterPro" id="IPR028082">
    <property type="entry name" value="Peripla_BP_I"/>
</dbReference>
<name>A0ABS7YJP5_9VIBR</name>
<reference evidence="8" key="1">
    <citation type="submission" date="2023-07" db="EMBL/GenBank/DDBJ databases">
        <title>Molecular identification of indigenous halophilic bacteria isolated from red sea cost, biodegradation of synthetic dyes and assessment of degraded metabolite toxicity.</title>
        <authorList>
            <person name="Chaieb K."/>
            <person name="Altayb H.N."/>
        </authorList>
    </citation>
    <scope>NUCLEOTIDE SEQUENCE [LARGE SCALE GENOMIC DNA]</scope>
    <source>
        <strain evidence="8">K20</strain>
    </source>
</reference>
<proteinExistence type="inferred from homology"/>
<dbReference type="EMBL" id="JAIWIU010000015">
    <property type="protein sequence ID" value="MCA2015096.1"/>
    <property type="molecule type" value="Genomic_DNA"/>
</dbReference>
<comment type="subcellular location">
    <subcellularLocation>
        <location evidence="1">Cell envelope</location>
    </subcellularLocation>
</comment>
<evidence type="ECO:0000259" key="6">
    <source>
        <dbReference type="Pfam" id="PF13407"/>
    </source>
</evidence>
<protein>
    <recommendedName>
        <fullName evidence="3">Autoinducer 2-binding periplasmic protein LuxP</fullName>
    </recommendedName>
</protein>
<dbReference type="PANTHER" id="PTHR46847">
    <property type="entry name" value="D-ALLOSE-BINDING PERIPLASMIC PROTEIN-RELATED"/>
    <property type="match status" value="1"/>
</dbReference>
<evidence type="ECO:0000256" key="5">
    <source>
        <dbReference type="SAM" id="SignalP"/>
    </source>
</evidence>
<sequence>MNNKLIRKTLLALSVMVSGIAYADNGLIAIITPSHDNPFFKSEALGAKERAEELGYTTLVASHDDDANKQDQLVTTAIARKAKAIILDNAGSDVTIGAVEKAKKAGVPTFLIDREINKSGIAISQIVSNNYQGAQLGAEKFVALMGEKGKYVELLGRESDTNAHVRSQGFHDVIDDYSEMEMVAQQTANWSQTEAFTRMESILQANPDIKGVLSGNDTMALGAEAALKAAGRTDIFVVGFDGSDYVRDSILANSNIKATVLQPAWVQAQMAVDQADRYIKTGSTGVQEKQLVDCILIDGTNAKRLNTFAMH</sequence>
<comment type="similarity">
    <text evidence="2">Belongs to the bacterial solute-binding protein 2 family.</text>
</comment>
<evidence type="ECO:0000256" key="4">
    <source>
        <dbReference type="ARBA" id="ARBA00022729"/>
    </source>
</evidence>
<dbReference type="PANTHER" id="PTHR46847:SF1">
    <property type="entry name" value="D-ALLOSE-BINDING PERIPLASMIC PROTEIN-RELATED"/>
    <property type="match status" value="1"/>
</dbReference>
<feature type="chain" id="PRO_5046072748" description="Autoinducer 2-binding periplasmic protein LuxP" evidence="5">
    <location>
        <begin position="24"/>
        <end position="311"/>
    </location>
</feature>
<keyword evidence="4 5" id="KW-0732">Signal</keyword>
<comment type="caution">
    <text evidence="7">The sequence shown here is derived from an EMBL/GenBank/DDBJ whole genome shotgun (WGS) entry which is preliminary data.</text>
</comment>
<evidence type="ECO:0000313" key="8">
    <source>
        <dbReference type="Proteomes" id="UP001199044"/>
    </source>
</evidence>
<evidence type="ECO:0000256" key="1">
    <source>
        <dbReference type="ARBA" id="ARBA00004196"/>
    </source>
</evidence>
<evidence type="ECO:0000256" key="3">
    <source>
        <dbReference type="ARBA" id="ARBA00022181"/>
    </source>
</evidence>
<gene>
    <name evidence="7" type="ORF">LDJ79_03175</name>
</gene>
<dbReference type="Gene3D" id="3.40.50.2300">
    <property type="match status" value="2"/>
</dbReference>